<gene>
    <name evidence="2" type="ORF">GIB67_009059</name>
</gene>
<accession>A0A7J7P7E9</accession>
<keyword evidence="1" id="KW-0175">Coiled coil</keyword>
<protein>
    <recommendedName>
        <fullName evidence="4">Exonuclease domain-containing protein</fullName>
    </recommendedName>
</protein>
<feature type="coiled-coil region" evidence="1">
    <location>
        <begin position="153"/>
        <end position="210"/>
    </location>
</feature>
<proteinExistence type="predicted"/>
<dbReference type="OrthoDB" id="16516at2759"/>
<reference evidence="2 3" key="1">
    <citation type="journal article" date="2020" name="IScience">
        <title>Genome Sequencing of the Endangered Kingdonia uniflora (Circaeasteraceae, Ranunculales) Reveals Potential Mechanisms of Evolutionary Specialization.</title>
        <authorList>
            <person name="Sun Y."/>
            <person name="Deng T."/>
            <person name="Zhang A."/>
            <person name="Moore M.J."/>
            <person name="Landis J.B."/>
            <person name="Lin N."/>
            <person name="Zhang H."/>
            <person name="Zhang X."/>
            <person name="Huang J."/>
            <person name="Zhang X."/>
            <person name="Sun H."/>
            <person name="Wang H."/>
        </authorList>
    </citation>
    <scope>NUCLEOTIDE SEQUENCE [LARGE SCALE GENOMIC DNA]</scope>
    <source>
        <strain evidence="2">TB1705</strain>
        <tissue evidence="2">Leaf</tissue>
    </source>
</reference>
<evidence type="ECO:0000313" key="2">
    <source>
        <dbReference type="EMBL" id="KAF6175365.1"/>
    </source>
</evidence>
<evidence type="ECO:0000256" key="1">
    <source>
        <dbReference type="SAM" id="Coils"/>
    </source>
</evidence>
<dbReference type="AlphaFoldDB" id="A0A7J7P7E9"/>
<dbReference type="Proteomes" id="UP000541444">
    <property type="component" value="Unassembled WGS sequence"/>
</dbReference>
<sequence>MTVLGYELRKPDAPHNCLEDARAAMKLALAKLEHGFENDIAWTPKAVDVQKKVPEDGLARLLIHRIPTSIHREDLRNIFPQDITFELQDSHGNPQKPVRLKSGTDIIFVRKMHSNNHPEKHSPPLNKRALQVDDTVESKKPKVDLDQDQCDHVQEIESQNKELQQGAVEIKALQNQCGHIEEIERLHKELQQRDAEIKSLQTIISALKRKQRV</sequence>
<keyword evidence="3" id="KW-1185">Reference proteome</keyword>
<name>A0A7J7P7E9_9MAGN</name>
<comment type="caution">
    <text evidence="2">The sequence shown here is derived from an EMBL/GenBank/DDBJ whole genome shotgun (WGS) entry which is preliminary data.</text>
</comment>
<evidence type="ECO:0008006" key="4">
    <source>
        <dbReference type="Google" id="ProtNLM"/>
    </source>
</evidence>
<dbReference type="EMBL" id="JACGCM010000189">
    <property type="protein sequence ID" value="KAF6175365.1"/>
    <property type="molecule type" value="Genomic_DNA"/>
</dbReference>
<evidence type="ECO:0000313" key="3">
    <source>
        <dbReference type="Proteomes" id="UP000541444"/>
    </source>
</evidence>
<organism evidence="2 3">
    <name type="scientific">Kingdonia uniflora</name>
    <dbReference type="NCBI Taxonomy" id="39325"/>
    <lineage>
        <taxon>Eukaryota</taxon>
        <taxon>Viridiplantae</taxon>
        <taxon>Streptophyta</taxon>
        <taxon>Embryophyta</taxon>
        <taxon>Tracheophyta</taxon>
        <taxon>Spermatophyta</taxon>
        <taxon>Magnoliopsida</taxon>
        <taxon>Ranunculales</taxon>
        <taxon>Circaeasteraceae</taxon>
        <taxon>Kingdonia</taxon>
    </lineage>
</organism>